<evidence type="ECO:0000313" key="1">
    <source>
        <dbReference type="EMBL" id="KAH7291334.1"/>
    </source>
</evidence>
<accession>A0A8T2R6B6</accession>
<dbReference type="GO" id="GO:0009535">
    <property type="term" value="C:chloroplast thylakoid membrane"/>
    <property type="evidence" value="ECO:0007669"/>
    <property type="project" value="TreeGrafter"/>
</dbReference>
<name>A0A8T2R6B6_CERRI</name>
<sequence length="163" mass="18288">MRTDFQNFVRRRILHDGMPSLDTLSSGQVLHRSGCTAFRLPFGCGYAGNKGPIKFSHVTVKTRKAPVRAFAERMGRRAEKDVVMVDPIEAKRLAVEQLKQLEAKAKFKRQRTIETINGGWAMLGLTALLVIEGYTGKNILSQLGGYLHVLADIFDEYLPNLQL</sequence>
<dbReference type="PANTHER" id="PTHR37752:SF1">
    <property type="entry name" value="OS02G0610700 PROTEIN"/>
    <property type="match status" value="1"/>
</dbReference>
<dbReference type="OrthoDB" id="1887732at2759"/>
<reference evidence="1" key="1">
    <citation type="submission" date="2021-08" db="EMBL/GenBank/DDBJ databases">
        <title>WGS assembly of Ceratopteris richardii.</title>
        <authorList>
            <person name="Marchant D.B."/>
            <person name="Chen G."/>
            <person name="Jenkins J."/>
            <person name="Shu S."/>
            <person name="Leebens-Mack J."/>
            <person name="Grimwood J."/>
            <person name="Schmutz J."/>
            <person name="Soltis P."/>
            <person name="Soltis D."/>
            <person name="Chen Z.-H."/>
        </authorList>
    </citation>
    <scope>NUCLEOTIDE SEQUENCE</scope>
    <source>
        <strain evidence="1">Whitten #5841</strain>
        <tissue evidence="1">Leaf</tissue>
    </source>
</reference>
<dbReference type="EMBL" id="CM035434">
    <property type="protein sequence ID" value="KAH7291334.1"/>
    <property type="molecule type" value="Genomic_DNA"/>
</dbReference>
<dbReference type="InterPro" id="IPR053091">
    <property type="entry name" value="PSII_Assembly/Photoprotect-Rel"/>
</dbReference>
<dbReference type="Proteomes" id="UP000825935">
    <property type="component" value="Chromosome 29"/>
</dbReference>
<comment type="caution">
    <text evidence="1">The sequence shown here is derived from an EMBL/GenBank/DDBJ whole genome shotgun (WGS) entry which is preliminary data.</text>
</comment>
<keyword evidence="2" id="KW-1185">Reference proteome</keyword>
<dbReference type="SUPFAM" id="SSF103511">
    <property type="entry name" value="Chlorophyll a-b binding protein"/>
    <property type="match status" value="1"/>
</dbReference>
<dbReference type="Gene3D" id="1.10.3460.10">
    <property type="entry name" value="Chlorophyll a/b binding protein domain"/>
    <property type="match status" value="1"/>
</dbReference>
<protein>
    <submittedName>
        <fullName evidence="1">Uncharacterized protein</fullName>
    </submittedName>
</protein>
<dbReference type="AlphaFoldDB" id="A0A8T2R6B6"/>
<organism evidence="1 2">
    <name type="scientific">Ceratopteris richardii</name>
    <name type="common">Triangle waterfern</name>
    <dbReference type="NCBI Taxonomy" id="49495"/>
    <lineage>
        <taxon>Eukaryota</taxon>
        <taxon>Viridiplantae</taxon>
        <taxon>Streptophyta</taxon>
        <taxon>Embryophyta</taxon>
        <taxon>Tracheophyta</taxon>
        <taxon>Polypodiopsida</taxon>
        <taxon>Polypodiidae</taxon>
        <taxon>Polypodiales</taxon>
        <taxon>Pteridineae</taxon>
        <taxon>Pteridaceae</taxon>
        <taxon>Parkerioideae</taxon>
        <taxon>Ceratopteris</taxon>
    </lineage>
</organism>
<gene>
    <name evidence="1" type="ORF">KP509_29G012100</name>
</gene>
<evidence type="ECO:0000313" key="2">
    <source>
        <dbReference type="Proteomes" id="UP000825935"/>
    </source>
</evidence>
<dbReference type="PANTHER" id="PTHR37752">
    <property type="entry name" value="OS02G0610700 PROTEIN"/>
    <property type="match status" value="1"/>
</dbReference>
<proteinExistence type="predicted"/>